<keyword evidence="2" id="KW-1185">Reference proteome</keyword>
<proteinExistence type="predicted"/>
<evidence type="ECO:0000313" key="1">
    <source>
        <dbReference type="EMBL" id="PHT31498.1"/>
    </source>
</evidence>
<organism evidence="1 2">
    <name type="scientific">Capsicum baccatum</name>
    <name type="common">Peruvian pepper</name>
    <dbReference type="NCBI Taxonomy" id="33114"/>
    <lineage>
        <taxon>Eukaryota</taxon>
        <taxon>Viridiplantae</taxon>
        <taxon>Streptophyta</taxon>
        <taxon>Embryophyta</taxon>
        <taxon>Tracheophyta</taxon>
        <taxon>Spermatophyta</taxon>
        <taxon>Magnoliopsida</taxon>
        <taxon>eudicotyledons</taxon>
        <taxon>Gunneridae</taxon>
        <taxon>Pentapetalae</taxon>
        <taxon>asterids</taxon>
        <taxon>lamiids</taxon>
        <taxon>Solanales</taxon>
        <taxon>Solanaceae</taxon>
        <taxon>Solanoideae</taxon>
        <taxon>Capsiceae</taxon>
        <taxon>Capsicum</taxon>
    </lineage>
</organism>
<accession>A0A2G2VEX2</accession>
<reference evidence="2" key="2">
    <citation type="journal article" date="2017" name="J. Anim. Genet.">
        <title>Multiple reference genome sequences of hot pepper reveal the massive evolution of plant disease resistance genes by retroduplication.</title>
        <authorList>
            <person name="Kim S."/>
            <person name="Park J."/>
            <person name="Yeom S.-I."/>
            <person name="Kim Y.-M."/>
            <person name="Seo E."/>
            <person name="Kim K.-T."/>
            <person name="Kim M.-S."/>
            <person name="Lee J.M."/>
            <person name="Cheong K."/>
            <person name="Shin H.-S."/>
            <person name="Kim S.-B."/>
            <person name="Han K."/>
            <person name="Lee J."/>
            <person name="Park M."/>
            <person name="Lee H.-A."/>
            <person name="Lee H.-Y."/>
            <person name="Lee Y."/>
            <person name="Oh S."/>
            <person name="Lee J.H."/>
            <person name="Choi E."/>
            <person name="Choi E."/>
            <person name="Lee S.E."/>
            <person name="Jeon J."/>
            <person name="Kim H."/>
            <person name="Choi G."/>
            <person name="Song H."/>
            <person name="Lee J."/>
            <person name="Lee S.-C."/>
            <person name="Kwon J.-K."/>
            <person name="Lee H.-Y."/>
            <person name="Koo N."/>
            <person name="Hong Y."/>
            <person name="Kim R.W."/>
            <person name="Kang W.-H."/>
            <person name="Huh J.H."/>
            <person name="Kang B.-C."/>
            <person name="Yang T.-J."/>
            <person name="Lee Y.-H."/>
            <person name="Bennetzen J.L."/>
            <person name="Choi D."/>
        </authorList>
    </citation>
    <scope>NUCLEOTIDE SEQUENCE [LARGE SCALE GENOMIC DNA]</scope>
    <source>
        <strain evidence="2">cv. PBC81</strain>
    </source>
</reference>
<protein>
    <submittedName>
        <fullName evidence="1">Uncharacterized protein</fullName>
    </submittedName>
</protein>
<gene>
    <name evidence="1" type="ORF">CQW23_27835</name>
</gene>
<evidence type="ECO:0000313" key="2">
    <source>
        <dbReference type="Proteomes" id="UP000224567"/>
    </source>
</evidence>
<name>A0A2G2VEX2_CAPBA</name>
<reference evidence="1 2" key="1">
    <citation type="journal article" date="2017" name="Genome Biol.">
        <title>New reference genome sequences of hot pepper reveal the massive evolution of plant disease-resistance genes by retroduplication.</title>
        <authorList>
            <person name="Kim S."/>
            <person name="Park J."/>
            <person name="Yeom S.I."/>
            <person name="Kim Y.M."/>
            <person name="Seo E."/>
            <person name="Kim K.T."/>
            <person name="Kim M.S."/>
            <person name="Lee J.M."/>
            <person name="Cheong K."/>
            <person name="Shin H.S."/>
            <person name="Kim S.B."/>
            <person name="Han K."/>
            <person name="Lee J."/>
            <person name="Park M."/>
            <person name="Lee H.A."/>
            <person name="Lee H.Y."/>
            <person name="Lee Y."/>
            <person name="Oh S."/>
            <person name="Lee J.H."/>
            <person name="Choi E."/>
            <person name="Choi E."/>
            <person name="Lee S.E."/>
            <person name="Jeon J."/>
            <person name="Kim H."/>
            <person name="Choi G."/>
            <person name="Song H."/>
            <person name="Lee J."/>
            <person name="Lee S.C."/>
            <person name="Kwon J.K."/>
            <person name="Lee H.Y."/>
            <person name="Koo N."/>
            <person name="Hong Y."/>
            <person name="Kim R.W."/>
            <person name="Kang W.H."/>
            <person name="Huh J.H."/>
            <person name="Kang B.C."/>
            <person name="Yang T.J."/>
            <person name="Lee Y.H."/>
            <person name="Bennetzen J.L."/>
            <person name="Choi D."/>
        </authorList>
    </citation>
    <scope>NUCLEOTIDE SEQUENCE [LARGE SCALE GENOMIC DNA]</scope>
    <source>
        <strain evidence="2">cv. PBC81</strain>
    </source>
</reference>
<dbReference type="Proteomes" id="UP000224567">
    <property type="component" value="Unassembled WGS sequence"/>
</dbReference>
<dbReference type="EMBL" id="MLFT02000012">
    <property type="protein sequence ID" value="PHT31498.1"/>
    <property type="molecule type" value="Genomic_DNA"/>
</dbReference>
<comment type="caution">
    <text evidence="1">The sequence shown here is derived from an EMBL/GenBank/DDBJ whole genome shotgun (WGS) entry which is preliminary data.</text>
</comment>
<dbReference type="AlphaFoldDB" id="A0A2G2VEX2"/>
<sequence>MFSIADIYHEDEKELSLEKQLTVEPMAAVFMNFECEDVEECEETIYALTGMGSYSHAPKKLDLDLKNRPSPPAKPSIEESPVLKLKELPSHLKRRLVPNFDLKVSYVKGGKLGMKEQRLSVRHCLCKSRQRTRQGLCHCLCSLPQLGNGQGKAYTNLGNEQGKAYVIAYAHCLN</sequence>